<name>A0A382PM90_9ZZZZ</name>
<evidence type="ECO:0000313" key="2">
    <source>
        <dbReference type="EMBL" id="SVC73785.1"/>
    </source>
</evidence>
<dbReference type="InterPro" id="IPR016162">
    <property type="entry name" value="Ald_DH_N"/>
</dbReference>
<dbReference type="InterPro" id="IPR015590">
    <property type="entry name" value="Aldehyde_DH_dom"/>
</dbReference>
<feature type="non-terminal residue" evidence="2">
    <location>
        <position position="1"/>
    </location>
</feature>
<dbReference type="SUPFAM" id="SSF53720">
    <property type="entry name" value="ALDH-like"/>
    <property type="match status" value="1"/>
</dbReference>
<protein>
    <recommendedName>
        <fullName evidence="1">Aldehyde dehydrogenase domain-containing protein</fullName>
    </recommendedName>
</protein>
<dbReference type="Gene3D" id="3.40.605.10">
    <property type="entry name" value="Aldehyde Dehydrogenase, Chain A, domain 1"/>
    <property type="match status" value="1"/>
</dbReference>
<dbReference type="GO" id="GO:0016620">
    <property type="term" value="F:oxidoreductase activity, acting on the aldehyde or oxo group of donors, NAD or NADP as acceptor"/>
    <property type="evidence" value="ECO:0007669"/>
    <property type="project" value="InterPro"/>
</dbReference>
<dbReference type="Pfam" id="PF00171">
    <property type="entry name" value="Aldedh"/>
    <property type="match status" value="1"/>
</dbReference>
<sequence length="64" mass="6999">GFLVCADRLGVGQVFVNNWFVPTVEAPFVGFKKSGLGREKGPAAIESYYQWKNVAITRANHIGS</sequence>
<evidence type="ECO:0000259" key="1">
    <source>
        <dbReference type="Pfam" id="PF00171"/>
    </source>
</evidence>
<organism evidence="2">
    <name type="scientific">marine metagenome</name>
    <dbReference type="NCBI Taxonomy" id="408172"/>
    <lineage>
        <taxon>unclassified sequences</taxon>
        <taxon>metagenomes</taxon>
        <taxon>ecological metagenomes</taxon>
    </lineage>
</organism>
<gene>
    <name evidence="2" type="ORF">METZ01_LOCUS326639</name>
</gene>
<feature type="domain" description="Aldehyde dehydrogenase" evidence="1">
    <location>
        <begin position="5"/>
        <end position="54"/>
    </location>
</feature>
<proteinExistence type="predicted"/>
<reference evidence="2" key="1">
    <citation type="submission" date="2018-05" db="EMBL/GenBank/DDBJ databases">
        <authorList>
            <person name="Lanie J.A."/>
            <person name="Ng W.-L."/>
            <person name="Kazmierczak K.M."/>
            <person name="Andrzejewski T.M."/>
            <person name="Davidsen T.M."/>
            <person name="Wayne K.J."/>
            <person name="Tettelin H."/>
            <person name="Glass J.I."/>
            <person name="Rusch D."/>
            <person name="Podicherti R."/>
            <person name="Tsui H.-C.T."/>
            <person name="Winkler M.E."/>
        </authorList>
    </citation>
    <scope>NUCLEOTIDE SEQUENCE</scope>
</reference>
<dbReference type="Gene3D" id="3.40.309.10">
    <property type="entry name" value="Aldehyde Dehydrogenase, Chain A, domain 2"/>
    <property type="match status" value="1"/>
</dbReference>
<dbReference type="EMBL" id="UINC01107995">
    <property type="protein sequence ID" value="SVC73785.1"/>
    <property type="molecule type" value="Genomic_DNA"/>
</dbReference>
<dbReference type="InterPro" id="IPR016161">
    <property type="entry name" value="Ald_DH/histidinol_DH"/>
</dbReference>
<accession>A0A382PM90</accession>
<dbReference type="AlphaFoldDB" id="A0A382PM90"/>
<dbReference type="InterPro" id="IPR016163">
    <property type="entry name" value="Ald_DH_C"/>
</dbReference>